<dbReference type="PANTHER" id="PTHR42756:SF1">
    <property type="entry name" value="TRANSCRIPTIONAL REPRESSOR OF EMRAB OPERON"/>
    <property type="match status" value="1"/>
</dbReference>
<keyword evidence="3" id="KW-0804">Transcription</keyword>
<comment type="caution">
    <text evidence="5">The sequence shown here is derived from an EMBL/GenBank/DDBJ whole genome shotgun (WGS) entry which is preliminary data.</text>
</comment>
<evidence type="ECO:0000256" key="3">
    <source>
        <dbReference type="ARBA" id="ARBA00023163"/>
    </source>
</evidence>
<dbReference type="InterPro" id="IPR036388">
    <property type="entry name" value="WH-like_DNA-bd_sf"/>
</dbReference>
<dbReference type="InterPro" id="IPR023187">
    <property type="entry name" value="Tscrpt_reg_MarR-type_CS"/>
</dbReference>
<dbReference type="PROSITE" id="PS01117">
    <property type="entry name" value="HTH_MARR_1"/>
    <property type="match status" value="1"/>
</dbReference>
<dbReference type="Pfam" id="PF01047">
    <property type="entry name" value="MarR"/>
    <property type="match status" value="1"/>
</dbReference>
<dbReference type="RefSeq" id="WP_155149773.1">
    <property type="nucleotide sequence ID" value="NZ_JACOPQ010000013.1"/>
</dbReference>
<evidence type="ECO:0000313" key="5">
    <source>
        <dbReference type="EMBL" id="MBC5738248.1"/>
    </source>
</evidence>
<evidence type="ECO:0000256" key="2">
    <source>
        <dbReference type="ARBA" id="ARBA00023125"/>
    </source>
</evidence>
<dbReference type="SUPFAM" id="SSF46785">
    <property type="entry name" value="Winged helix' DNA-binding domain"/>
    <property type="match status" value="1"/>
</dbReference>
<dbReference type="AlphaFoldDB" id="A0A8J6JLJ4"/>
<dbReference type="Proteomes" id="UP000607645">
    <property type="component" value="Unassembled WGS sequence"/>
</dbReference>
<dbReference type="EMBL" id="JACOPQ010000013">
    <property type="protein sequence ID" value="MBC5738248.1"/>
    <property type="molecule type" value="Genomic_DNA"/>
</dbReference>
<name>A0A8J6JLJ4_9FIRM</name>
<protein>
    <submittedName>
        <fullName evidence="5">Winged helix-turn-helix transcriptional regulator</fullName>
    </submittedName>
</protein>
<keyword evidence="2" id="KW-0238">DNA-binding</keyword>
<feature type="domain" description="HTH marR-type" evidence="4">
    <location>
        <begin position="3"/>
        <end position="135"/>
    </location>
</feature>
<keyword evidence="1" id="KW-0805">Transcription regulation</keyword>
<reference evidence="5" key="1">
    <citation type="submission" date="2020-08" db="EMBL/GenBank/DDBJ databases">
        <title>Genome public.</title>
        <authorList>
            <person name="Liu C."/>
            <person name="Sun Q."/>
        </authorList>
    </citation>
    <scope>NUCLEOTIDE SEQUENCE</scope>
    <source>
        <strain evidence="5">NSJ-52</strain>
    </source>
</reference>
<sequence>MKKYPFSLALLKAFHAQNNVFRPMIAEVGLSVGQPKIMDFLTRHDGCMQKDLAAMCDIEPATISRLLDKMEADGLITRSAVEGNKRAAAISLTAEGHRRQETVVGIRAQLEARELAGFSDEERALFFEFLNRLYHNLTNDGGGDGK</sequence>
<proteinExistence type="predicted"/>
<evidence type="ECO:0000313" key="6">
    <source>
        <dbReference type="Proteomes" id="UP000607645"/>
    </source>
</evidence>
<dbReference type="InterPro" id="IPR000835">
    <property type="entry name" value="HTH_MarR-typ"/>
</dbReference>
<dbReference type="GO" id="GO:0003700">
    <property type="term" value="F:DNA-binding transcription factor activity"/>
    <property type="evidence" value="ECO:0007669"/>
    <property type="project" value="InterPro"/>
</dbReference>
<gene>
    <name evidence="5" type="ORF">H8S62_14640</name>
</gene>
<evidence type="ECO:0000256" key="1">
    <source>
        <dbReference type="ARBA" id="ARBA00023015"/>
    </source>
</evidence>
<dbReference type="SMART" id="SM00347">
    <property type="entry name" value="HTH_MARR"/>
    <property type="match status" value="1"/>
</dbReference>
<evidence type="ECO:0000259" key="4">
    <source>
        <dbReference type="PROSITE" id="PS50995"/>
    </source>
</evidence>
<dbReference type="Gene3D" id="1.10.10.10">
    <property type="entry name" value="Winged helix-like DNA-binding domain superfamily/Winged helix DNA-binding domain"/>
    <property type="match status" value="1"/>
</dbReference>
<accession>A0A8J6JLJ4</accession>
<dbReference type="PRINTS" id="PR00598">
    <property type="entry name" value="HTHMARR"/>
</dbReference>
<dbReference type="InterPro" id="IPR036390">
    <property type="entry name" value="WH_DNA-bd_sf"/>
</dbReference>
<dbReference type="PANTHER" id="PTHR42756">
    <property type="entry name" value="TRANSCRIPTIONAL REGULATOR, MARR"/>
    <property type="match status" value="1"/>
</dbReference>
<keyword evidence="6" id="KW-1185">Reference proteome</keyword>
<organism evidence="5 6">
    <name type="scientific">Lawsonibacter faecis</name>
    <dbReference type="NCBI Taxonomy" id="2763052"/>
    <lineage>
        <taxon>Bacteria</taxon>
        <taxon>Bacillati</taxon>
        <taxon>Bacillota</taxon>
        <taxon>Clostridia</taxon>
        <taxon>Eubacteriales</taxon>
        <taxon>Oscillospiraceae</taxon>
        <taxon>Lawsonibacter</taxon>
    </lineage>
</organism>
<dbReference type="PROSITE" id="PS50995">
    <property type="entry name" value="HTH_MARR_2"/>
    <property type="match status" value="1"/>
</dbReference>
<dbReference type="GO" id="GO:0003677">
    <property type="term" value="F:DNA binding"/>
    <property type="evidence" value="ECO:0007669"/>
    <property type="project" value="UniProtKB-KW"/>
</dbReference>